<evidence type="ECO:0008006" key="4">
    <source>
        <dbReference type="Google" id="ProtNLM"/>
    </source>
</evidence>
<evidence type="ECO:0000256" key="1">
    <source>
        <dbReference type="SAM" id="Phobius"/>
    </source>
</evidence>
<proteinExistence type="predicted"/>
<organism evidence="2 3">
    <name type="scientific">Armillaria luteobubalina</name>
    <dbReference type="NCBI Taxonomy" id="153913"/>
    <lineage>
        <taxon>Eukaryota</taxon>
        <taxon>Fungi</taxon>
        <taxon>Dikarya</taxon>
        <taxon>Basidiomycota</taxon>
        <taxon>Agaricomycotina</taxon>
        <taxon>Agaricomycetes</taxon>
        <taxon>Agaricomycetidae</taxon>
        <taxon>Agaricales</taxon>
        <taxon>Marasmiineae</taxon>
        <taxon>Physalacriaceae</taxon>
        <taxon>Armillaria</taxon>
    </lineage>
</organism>
<dbReference type="InterPro" id="IPR001128">
    <property type="entry name" value="Cyt_P450"/>
</dbReference>
<protein>
    <recommendedName>
        <fullName evidence="4">Cytochrome P450</fullName>
    </recommendedName>
</protein>
<dbReference type="GO" id="GO:0005506">
    <property type="term" value="F:iron ion binding"/>
    <property type="evidence" value="ECO:0007669"/>
    <property type="project" value="InterPro"/>
</dbReference>
<dbReference type="Gene3D" id="1.10.630.10">
    <property type="entry name" value="Cytochrome P450"/>
    <property type="match status" value="1"/>
</dbReference>
<evidence type="ECO:0000313" key="3">
    <source>
        <dbReference type="Proteomes" id="UP001175228"/>
    </source>
</evidence>
<keyword evidence="3" id="KW-1185">Reference proteome</keyword>
<dbReference type="Pfam" id="PF00067">
    <property type="entry name" value="p450"/>
    <property type="match status" value="1"/>
</dbReference>
<keyword evidence="1" id="KW-0812">Transmembrane</keyword>
<accession>A0AA39Q2N9</accession>
<comment type="caution">
    <text evidence="2">The sequence shown here is derived from an EMBL/GenBank/DDBJ whole genome shotgun (WGS) entry which is preliminary data.</text>
</comment>
<gene>
    <name evidence="2" type="ORF">EDD18DRAFT_1177820</name>
</gene>
<dbReference type="Proteomes" id="UP001175228">
    <property type="component" value="Unassembled WGS sequence"/>
</dbReference>
<dbReference type="InterPro" id="IPR036396">
    <property type="entry name" value="Cyt_P450_sf"/>
</dbReference>
<reference evidence="2" key="1">
    <citation type="submission" date="2023-06" db="EMBL/GenBank/DDBJ databases">
        <authorList>
            <consortium name="Lawrence Berkeley National Laboratory"/>
            <person name="Ahrendt S."/>
            <person name="Sahu N."/>
            <person name="Indic B."/>
            <person name="Wong-Bajracharya J."/>
            <person name="Merenyi Z."/>
            <person name="Ke H.-M."/>
            <person name="Monk M."/>
            <person name="Kocsube S."/>
            <person name="Drula E."/>
            <person name="Lipzen A."/>
            <person name="Balint B."/>
            <person name="Henrissat B."/>
            <person name="Andreopoulos B."/>
            <person name="Martin F.M."/>
            <person name="Harder C.B."/>
            <person name="Rigling D."/>
            <person name="Ford K.L."/>
            <person name="Foster G.D."/>
            <person name="Pangilinan J."/>
            <person name="Papanicolaou A."/>
            <person name="Barry K."/>
            <person name="LaButti K."/>
            <person name="Viragh M."/>
            <person name="Koriabine M."/>
            <person name="Yan M."/>
            <person name="Riley R."/>
            <person name="Champramary S."/>
            <person name="Plett K.L."/>
            <person name="Tsai I.J."/>
            <person name="Slot J."/>
            <person name="Sipos G."/>
            <person name="Plett J."/>
            <person name="Nagy L.G."/>
            <person name="Grigoriev I.V."/>
        </authorList>
    </citation>
    <scope>NUCLEOTIDE SEQUENCE</scope>
    <source>
        <strain evidence="2">HWK02</strain>
    </source>
</reference>
<name>A0AA39Q2N9_9AGAR</name>
<dbReference type="AlphaFoldDB" id="A0AA39Q2N9"/>
<keyword evidence="1" id="KW-0472">Membrane</keyword>
<feature type="transmembrane region" description="Helical" evidence="1">
    <location>
        <begin position="21"/>
        <end position="41"/>
    </location>
</feature>
<dbReference type="GO" id="GO:0020037">
    <property type="term" value="F:heme binding"/>
    <property type="evidence" value="ECO:0007669"/>
    <property type="project" value="InterPro"/>
</dbReference>
<dbReference type="SUPFAM" id="SSF48264">
    <property type="entry name" value="Cytochrome P450"/>
    <property type="match status" value="1"/>
</dbReference>
<keyword evidence="1" id="KW-1133">Transmembrane helix</keyword>
<dbReference type="GO" id="GO:0016705">
    <property type="term" value="F:oxidoreductase activity, acting on paired donors, with incorporation or reduction of molecular oxygen"/>
    <property type="evidence" value="ECO:0007669"/>
    <property type="project" value="InterPro"/>
</dbReference>
<sequence length="69" mass="7665">MSYLATDAKKTMGDQEIDSQLGTFVLAAIGTTASTIFWLLYELSRHPEDQIKVREEIVTTNFKAPGTLT</sequence>
<evidence type="ECO:0000313" key="2">
    <source>
        <dbReference type="EMBL" id="KAK0494149.1"/>
    </source>
</evidence>
<dbReference type="GO" id="GO:0004497">
    <property type="term" value="F:monooxygenase activity"/>
    <property type="evidence" value="ECO:0007669"/>
    <property type="project" value="InterPro"/>
</dbReference>
<dbReference type="EMBL" id="JAUEPU010000022">
    <property type="protein sequence ID" value="KAK0494149.1"/>
    <property type="molecule type" value="Genomic_DNA"/>
</dbReference>